<accession>A0A5N6QEW8</accession>
<dbReference type="OrthoDB" id="125347at2759"/>
<dbReference type="AlphaFoldDB" id="A0A5N6QEW8"/>
<sequence>MARGKLILICQSGGEFVTNEDGSMSYTGGEAHAVDINRETIFNDLKLKLAEMWNLEYNSLSVKYFLPGNRRTLINLSNDRDLKRMYDFHGSSVTADVFVMGRVGFDCEALNLRSSACGIKVAETVPPVATFTTSAAAHYAIAASPVSIYTTAALTNTNSSIGPAAPTLVAPVSFPVAISDDSVISVKATAQRRTGLWIEAVIGRNMTQLATGDEQMASCIGEQHAAGSKQLATTSL</sequence>
<evidence type="ECO:0000313" key="3">
    <source>
        <dbReference type="Proteomes" id="UP000327013"/>
    </source>
</evidence>
<reference evidence="2 3" key="1">
    <citation type="submission" date="2019-06" db="EMBL/GenBank/DDBJ databases">
        <title>A chromosomal-level reference genome of Carpinus fangiana (Coryloideae, Betulaceae).</title>
        <authorList>
            <person name="Yang X."/>
            <person name="Wang Z."/>
            <person name="Zhang L."/>
            <person name="Hao G."/>
            <person name="Liu J."/>
            <person name="Yang Y."/>
        </authorList>
    </citation>
    <scope>NUCLEOTIDE SEQUENCE [LARGE SCALE GENOMIC DNA]</scope>
    <source>
        <strain evidence="2">Cfa_2016G</strain>
        <tissue evidence="2">Leaf</tissue>
    </source>
</reference>
<keyword evidence="3" id="KW-1185">Reference proteome</keyword>
<evidence type="ECO:0000313" key="2">
    <source>
        <dbReference type="EMBL" id="KAE7997665.1"/>
    </source>
</evidence>
<dbReference type="SUPFAM" id="SSF54277">
    <property type="entry name" value="CAD &amp; PB1 domains"/>
    <property type="match status" value="1"/>
</dbReference>
<dbReference type="EMBL" id="CM017321">
    <property type="protein sequence ID" value="KAE7997665.1"/>
    <property type="molecule type" value="Genomic_DNA"/>
</dbReference>
<organism evidence="2 3">
    <name type="scientific">Carpinus fangiana</name>
    <dbReference type="NCBI Taxonomy" id="176857"/>
    <lineage>
        <taxon>Eukaryota</taxon>
        <taxon>Viridiplantae</taxon>
        <taxon>Streptophyta</taxon>
        <taxon>Embryophyta</taxon>
        <taxon>Tracheophyta</taxon>
        <taxon>Spermatophyta</taxon>
        <taxon>Magnoliopsida</taxon>
        <taxon>eudicotyledons</taxon>
        <taxon>Gunneridae</taxon>
        <taxon>Pentapetalae</taxon>
        <taxon>rosids</taxon>
        <taxon>fabids</taxon>
        <taxon>Fagales</taxon>
        <taxon>Betulaceae</taxon>
        <taxon>Carpinus</taxon>
    </lineage>
</organism>
<name>A0A5N6QEW8_9ROSI</name>
<dbReference type="InterPro" id="IPR000270">
    <property type="entry name" value="PB1_dom"/>
</dbReference>
<gene>
    <name evidence="2" type="ORF">FH972_002280</name>
</gene>
<dbReference type="Pfam" id="PF00564">
    <property type="entry name" value="PB1"/>
    <property type="match status" value="1"/>
</dbReference>
<feature type="domain" description="PB1" evidence="1">
    <location>
        <begin position="19"/>
        <end position="102"/>
    </location>
</feature>
<proteinExistence type="predicted"/>
<dbReference type="Proteomes" id="UP000327013">
    <property type="component" value="Chromosome 1"/>
</dbReference>
<evidence type="ECO:0000259" key="1">
    <source>
        <dbReference type="SMART" id="SM00666"/>
    </source>
</evidence>
<dbReference type="SMART" id="SM00666">
    <property type="entry name" value="PB1"/>
    <property type="match status" value="1"/>
</dbReference>
<protein>
    <recommendedName>
        <fullName evidence="1">PB1 domain-containing protein</fullName>
    </recommendedName>
</protein>